<dbReference type="EMBL" id="KB469303">
    <property type="protein sequence ID" value="EPQ54766.1"/>
    <property type="molecule type" value="Genomic_DNA"/>
</dbReference>
<evidence type="ECO:0000256" key="9">
    <source>
        <dbReference type="ARBA" id="ARBA00023242"/>
    </source>
</evidence>
<feature type="compositionally biased region" description="Acidic residues" evidence="10">
    <location>
        <begin position="302"/>
        <end position="315"/>
    </location>
</feature>
<feature type="compositionally biased region" description="Low complexity" evidence="10">
    <location>
        <begin position="188"/>
        <end position="203"/>
    </location>
</feature>
<keyword evidence="8" id="KW-0653">Protein transport</keyword>
<comment type="subcellular location">
    <subcellularLocation>
        <location evidence="3">Cytoplasm</location>
    </subcellularLocation>
    <subcellularLocation>
        <location evidence="2">Nucleus</location>
    </subcellularLocation>
</comment>
<feature type="region of interest" description="Disordered" evidence="10">
    <location>
        <begin position="246"/>
        <end position="315"/>
    </location>
</feature>
<dbReference type="PANTHER" id="PTHR31196">
    <property type="entry name" value="RNA POLYMERASE II NUCLEAR LOCALIZATION PROTEIN SLC7A6OS-RELATED"/>
    <property type="match status" value="1"/>
</dbReference>
<dbReference type="GO" id="GO:0015031">
    <property type="term" value="P:protein transport"/>
    <property type="evidence" value="ECO:0007669"/>
    <property type="project" value="UniProtKB-KW"/>
</dbReference>
<evidence type="ECO:0000313" key="13">
    <source>
        <dbReference type="Proteomes" id="UP000030669"/>
    </source>
</evidence>
<evidence type="ECO:0000256" key="8">
    <source>
        <dbReference type="ARBA" id="ARBA00022927"/>
    </source>
</evidence>
<feature type="compositionally biased region" description="Polar residues" evidence="10">
    <location>
        <begin position="94"/>
        <end position="103"/>
    </location>
</feature>
<dbReference type="GO" id="GO:0005634">
    <property type="term" value="C:nucleus"/>
    <property type="evidence" value="ECO:0007669"/>
    <property type="project" value="UniProtKB-SubCell"/>
</dbReference>
<dbReference type="RefSeq" id="XP_007867017.1">
    <property type="nucleotide sequence ID" value="XM_007868826.1"/>
</dbReference>
<accession>S7Q420</accession>
<evidence type="ECO:0000256" key="10">
    <source>
        <dbReference type="SAM" id="MobiDB-lite"/>
    </source>
</evidence>
<dbReference type="GO" id="GO:0032502">
    <property type="term" value="P:developmental process"/>
    <property type="evidence" value="ECO:0007669"/>
    <property type="project" value="TreeGrafter"/>
</dbReference>
<dbReference type="AlphaFoldDB" id="S7Q420"/>
<evidence type="ECO:0000313" key="12">
    <source>
        <dbReference type="EMBL" id="EPQ54766.1"/>
    </source>
</evidence>
<keyword evidence="7" id="KW-0963">Cytoplasm</keyword>
<evidence type="ECO:0000256" key="6">
    <source>
        <dbReference type="ARBA" id="ARBA00022448"/>
    </source>
</evidence>
<reference evidence="12 13" key="1">
    <citation type="journal article" date="2012" name="Science">
        <title>The Paleozoic origin of enzymatic lignin decomposition reconstructed from 31 fungal genomes.</title>
        <authorList>
            <person name="Floudas D."/>
            <person name="Binder M."/>
            <person name="Riley R."/>
            <person name="Barry K."/>
            <person name="Blanchette R.A."/>
            <person name="Henrissat B."/>
            <person name="Martinez A.T."/>
            <person name="Otillar R."/>
            <person name="Spatafora J.W."/>
            <person name="Yadav J.S."/>
            <person name="Aerts A."/>
            <person name="Benoit I."/>
            <person name="Boyd A."/>
            <person name="Carlson A."/>
            <person name="Copeland A."/>
            <person name="Coutinho P.M."/>
            <person name="de Vries R.P."/>
            <person name="Ferreira P."/>
            <person name="Findley K."/>
            <person name="Foster B."/>
            <person name="Gaskell J."/>
            <person name="Glotzer D."/>
            <person name="Gorecki P."/>
            <person name="Heitman J."/>
            <person name="Hesse C."/>
            <person name="Hori C."/>
            <person name="Igarashi K."/>
            <person name="Jurgens J.A."/>
            <person name="Kallen N."/>
            <person name="Kersten P."/>
            <person name="Kohler A."/>
            <person name="Kuees U."/>
            <person name="Kumar T.K.A."/>
            <person name="Kuo A."/>
            <person name="LaButti K."/>
            <person name="Larrondo L.F."/>
            <person name="Lindquist E."/>
            <person name="Ling A."/>
            <person name="Lombard V."/>
            <person name="Lucas S."/>
            <person name="Lundell T."/>
            <person name="Martin R."/>
            <person name="McLaughlin D.J."/>
            <person name="Morgenstern I."/>
            <person name="Morin E."/>
            <person name="Murat C."/>
            <person name="Nagy L.G."/>
            <person name="Nolan M."/>
            <person name="Ohm R.A."/>
            <person name="Patyshakuliyeva A."/>
            <person name="Rokas A."/>
            <person name="Ruiz-Duenas F.J."/>
            <person name="Sabat G."/>
            <person name="Salamov A."/>
            <person name="Samejima M."/>
            <person name="Schmutz J."/>
            <person name="Slot J.C."/>
            <person name="St John F."/>
            <person name="Stenlid J."/>
            <person name="Sun H."/>
            <person name="Sun S."/>
            <person name="Syed K."/>
            <person name="Tsang A."/>
            <person name="Wiebenga A."/>
            <person name="Young D."/>
            <person name="Pisabarro A."/>
            <person name="Eastwood D.C."/>
            <person name="Martin F."/>
            <person name="Cullen D."/>
            <person name="Grigoriev I.V."/>
            <person name="Hibbett D.S."/>
        </authorList>
    </citation>
    <scope>NUCLEOTIDE SEQUENCE [LARGE SCALE GENOMIC DNA]</scope>
    <source>
        <strain evidence="12 13">ATCC 11539</strain>
    </source>
</reference>
<comment type="similarity">
    <text evidence="4">Belongs to the IWR1/SLC7A6OS family.</text>
</comment>
<name>S7Q420_GLOTA</name>
<dbReference type="OrthoDB" id="6255506at2759"/>
<evidence type="ECO:0000256" key="5">
    <source>
        <dbReference type="ARBA" id="ARBA00017036"/>
    </source>
</evidence>
<dbReference type="HOGENOM" id="CLU_052837_0_0_1"/>
<feature type="region of interest" description="Disordered" evidence="10">
    <location>
        <begin position="188"/>
        <end position="211"/>
    </location>
</feature>
<dbReference type="STRING" id="670483.S7Q420"/>
<dbReference type="InterPro" id="IPR040218">
    <property type="entry name" value="SLC7A6OS"/>
</dbReference>
<keyword evidence="6" id="KW-0813">Transport</keyword>
<evidence type="ECO:0000256" key="7">
    <source>
        <dbReference type="ARBA" id="ARBA00022490"/>
    </source>
</evidence>
<evidence type="ECO:0000256" key="2">
    <source>
        <dbReference type="ARBA" id="ARBA00004123"/>
    </source>
</evidence>
<evidence type="ECO:0000259" key="11">
    <source>
        <dbReference type="Pfam" id="PF08574"/>
    </source>
</evidence>
<feature type="compositionally biased region" description="Acidic residues" evidence="10">
    <location>
        <begin position="253"/>
        <end position="271"/>
    </location>
</feature>
<feature type="domain" description="Transcription factor Iwr1" evidence="11">
    <location>
        <begin position="216"/>
        <end position="283"/>
    </location>
</feature>
<evidence type="ECO:0000256" key="4">
    <source>
        <dbReference type="ARBA" id="ARBA00010218"/>
    </source>
</evidence>
<feature type="region of interest" description="Disordered" evidence="10">
    <location>
        <begin position="82"/>
        <end position="103"/>
    </location>
</feature>
<dbReference type="InterPro" id="IPR013883">
    <property type="entry name" value="TF_Iwr1_dom"/>
</dbReference>
<dbReference type="Proteomes" id="UP000030669">
    <property type="component" value="Unassembled WGS sequence"/>
</dbReference>
<comment type="function">
    <text evidence="1">Directs RNA polymerase II nuclear import.</text>
</comment>
<proteinExistence type="inferred from homology"/>
<evidence type="ECO:0000256" key="3">
    <source>
        <dbReference type="ARBA" id="ARBA00004496"/>
    </source>
</evidence>
<dbReference type="GO" id="GO:0005737">
    <property type="term" value="C:cytoplasm"/>
    <property type="evidence" value="ECO:0007669"/>
    <property type="project" value="UniProtKB-SubCell"/>
</dbReference>
<dbReference type="GeneID" id="19304206"/>
<dbReference type="PANTHER" id="PTHR31196:SF2">
    <property type="entry name" value="RNA POLYMERASE II NUCLEAR LOCALIZATION PROTEIN SLC7A6OS-RELATED"/>
    <property type="match status" value="1"/>
</dbReference>
<evidence type="ECO:0000256" key="1">
    <source>
        <dbReference type="ARBA" id="ARBA00003202"/>
    </source>
</evidence>
<dbReference type="OMA" id="DWYTNDY"/>
<dbReference type="Pfam" id="PF08574">
    <property type="entry name" value="Iwr1"/>
    <property type="match status" value="1"/>
</dbReference>
<gene>
    <name evidence="12" type="ORF">GLOTRDRAFT_139268</name>
</gene>
<sequence length="315" mass="35168">MDIDSEMTESPSYTILRIKRKRNEEPLDALVVESKNRRKKSRAGVDLFQFAETVEGNAWEDQQRQKALQDRITALAQLPVDERPAPPALATPPGQISRQQSTNPRYTIVQKDLPKEEPKLAYPTAPPRVIPHKELRNATPNFTLLDAVPSEPSIVAADSEMDNFLPMLQDYLKVHEISLADHNAEASATSAPGAVPASASGGTLARSASADHQEDGDYVWDVFYRRAITQNEWNKIANYGTLIGLPPSLNDPNESDSDAEPEDEDDEDSNAEDYYKNDYPDEEESASDGSDMFHEANSDVYSDYDDADEGDHEWR</sequence>
<dbReference type="KEGG" id="gtr:GLOTRDRAFT_139268"/>
<keyword evidence="13" id="KW-1185">Reference proteome</keyword>
<organism evidence="12 13">
    <name type="scientific">Gloeophyllum trabeum (strain ATCC 11539 / FP-39264 / Madison 617)</name>
    <name type="common">Brown rot fungus</name>
    <dbReference type="NCBI Taxonomy" id="670483"/>
    <lineage>
        <taxon>Eukaryota</taxon>
        <taxon>Fungi</taxon>
        <taxon>Dikarya</taxon>
        <taxon>Basidiomycota</taxon>
        <taxon>Agaricomycotina</taxon>
        <taxon>Agaricomycetes</taxon>
        <taxon>Gloeophyllales</taxon>
        <taxon>Gloeophyllaceae</taxon>
        <taxon>Gloeophyllum</taxon>
    </lineage>
</organism>
<keyword evidence="9" id="KW-0539">Nucleus</keyword>
<protein>
    <recommendedName>
        <fullName evidence="5">Probable RNA polymerase II nuclear localization protein SLC7A6OS</fullName>
    </recommendedName>
</protein>
<dbReference type="eggNOG" id="ENOG502S794">
    <property type="taxonomic scope" value="Eukaryota"/>
</dbReference>